<dbReference type="GO" id="GO:0042597">
    <property type="term" value="C:periplasmic space"/>
    <property type="evidence" value="ECO:0007669"/>
    <property type="project" value="UniProtKB-SubCell"/>
</dbReference>
<dbReference type="EMBL" id="AQHN01000089">
    <property type="protein sequence ID" value="ENN84387.1"/>
    <property type="molecule type" value="Genomic_DNA"/>
</dbReference>
<dbReference type="PANTHER" id="PTHR43649:SF34">
    <property type="entry name" value="ABC TRANSPORTER PERIPLASMIC-BINDING PROTEIN YCJN-RELATED"/>
    <property type="match status" value="1"/>
</dbReference>
<dbReference type="Proteomes" id="UP000012429">
    <property type="component" value="Unassembled WGS sequence"/>
</dbReference>
<evidence type="ECO:0000313" key="7">
    <source>
        <dbReference type="Proteomes" id="UP000012429"/>
    </source>
</evidence>
<dbReference type="PANTHER" id="PTHR43649">
    <property type="entry name" value="ARABINOSE-BINDING PROTEIN-RELATED"/>
    <property type="match status" value="1"/>
</dbReference>
<proteinExistence type="inferred from homology"/>
<dbReference type="InterPro" id="IPR050490">
    <property type="entry name" value="Bact_solute-bd_prot1"/>
</dbReference>
<sequence length="432" mass="46674">MATSPPPSRKSRDCQKLEDGMLKSLNKTLLGAALIGASFASHAFAETTINALFMAQAAYSEADVRAMTDAFTKANPDIKVNLEFVPYEGLHDKTVLAQGSGGGYDVVLFDVIWPAEYATNKVLVDVSSRISDDTKKSVLPGAWTTVQYDGKYFGMPWILDTKYLFYNKEILEKAGIKTPPKTWDELNEQAKTIKDKGLLATPIAWSWSQAEAAICDYATLVSAYKGDFIKDGKPNFQTGGGLDALKYMVTSYKSGLTNPNSKEFLEEDVRKVFENGDAAFALNWTYMYNMANDPKDSKVAGKVGVVPAPGVAGKSEASAVNGSMGLGITSASKHPDEAWKYISYMTSQATQNQYAKLSLPIWASSYGDPAVTKGQEELIAAAKVGLAAMYPRPTTPKYQELSTALQQAIQESLLGQSSPEDALKSAASNSGL</sequence>
<gene>
    <name evidence="6" type="ORF">RHSP_23184</name>
</gene>
<evidence type="ECO:0000256" key="1">
    <source>
        <dbReference type="ARBA" id="ARBA00004418"/>
    </source>
</evidence>
<keyword evidence="5" id="KW-0574">Periplasm</keyword>
<dbReference type="AlphaFoldDB" id="N6UZS0"/>
<dbReference type="SUPFAM" id="SSF53850">
    <property type="entry name" value="Periplasmic binding protein-like II"/>
    <property type="match status" value="1"/>
</dbReference>
<accession>N6UZS0</accession>
<evidence type="ECO:0000256" key="2">
    <source>
        <dbReference type="ARBA" id="ARBA00008520"/>
    </source>
</evidence>
<keyword evidence="7" id="KW-1185">Reference proteome</keyword>
<keyword evidence="3" id="KW-0813">Transport</keyword>
<name>N6UZS0_9HYPH</name>
<organism evidence="6 7">
    <name type="scientific">Rhizobium freirei PRF 81</name>
    <dbReference type="NCBI Taxonomy" id="363754"/>
    <lineage>
        <taxon>Bacteria</taxon>
        <taxon>Pseudomonadati</taxon>
        <taxon>Pseudomonadota</taxon>
        <taxon>Alphaproteobacteria</taxon>
        <taxon>Hyphomicrobiales</taxon>
        <taxon>Rhizobiaceae</taxon>
        <taxon>Rhizobium/Agrobacterium group</taxon>
        <taxon>Rhizobium</taxon>
    </lineage>
</organism>
<dbReference type="PATRIC" id="fig|363754.4.peg.6232"/>
<dbReference type="Gene3D" id="3.40.190.10">
    <property type="entry name" value="Periplasmic binding protein-like II"/>
    <property type="match status" value="2"/>
</dbReference>
<evidence type="ECO:0000256" key="5">
    <source>
        <dbReference type="ARBA" id="ARBA00022764"/>
    </source>
</evidence>
<protein>
    <submittedName>
        <fullName evidence="6">Putative sugar ABC transporter, substrate-binding protein</fullName>
    </submittedName>
</protein>
<keyword evidence="4" id="KW-0732">Signal</keyword>
<dbReference type="STRING" id="363754.RHSP_23184"/>
<reference evidence="6 7" key="1">
    <citation type="journal article" date="2012" name="BMC Genomics">
        <title>Genomic basis of broad host range and environmental adaptability of Rhizobium tropici CIAT 899 and Rhizobium sp. PRF 81 which are used in inoculants for common bean (Phaseolus vulgaris L.).</title>
        <authorList>
            <person name="Ormeno-Orrillo E."/>
            <person name="Menna P."/>
            <person name="Almeida L.G."/>
            <person name="Ollero F.J."/>
            <person name="Nicolas M.F."/>
            <person name="Pains Rodrigues E."/>
            <person name="Shigueyoshi Nakatani A."/>
            <person name="Silva Batista J.S."/>
            <person name="Oliveira Chueire L.M."/>
            <person name="Souza R.C."/>
            <person name="Ribeiro Vasconcelos A.T."/>
            <person name="Megias M."/>
            <person name="Hungria M."/>
            <person name="Martinez-Romero E."/>
        </authorList>
    </citation>
    <scope>NUCLEOTIDE SEQUENCE [LARGE SCALE GENOMIC DNA]</scope>
    <source>
        <strain evidence="6 7">PRF 81</strain>
    </source>
</reference>
<evidence type="ECO:0000313" key="6">
    <source>
        <dbReference type="EMBL" id="ENN84387.1"/>
    </source>
</evidence>
<comment type="similarity">
    <text evidence="2">Belongs to the bacterial solute-binding protein 1 family.</text>
</comment>
<comment type="caution">
    <text evidence="6">The sequence shown here is derived from an EMBL/GenBank/DDBJ whole genome shotgun (WGS) entry which is preliminary data.</text>
</comment>
<evidence type="ECO:0000256" key="4">
    <source>
        <dbReference type="ARBA" id="ARBA00022729"/>
    </source>
</evidence>
<dbReference type="InterPro" id="IPR006059">
    <property type="entry name" value="SBP"/>
</dbReference>
<dbReference type="Pfam" id="PF01547">
    <property type="entry name" value="SBP_bac_1"/>
    <property type="match status" value="1"/>
</dbReference>
<evidence type="ECO:0000256" key="3">
    <source>
        <dbReference type="ARBA" id="ARBA00022448"/>
    </source>
</evidence>
<comment type="subcellular location">
    <subcellularLocation>
        <location evidence="1">Periplasm</location>
    </subcellularLocation>
</comment>